<dbReference type="Proteomes" id="UP001597469">
    <property type="component" value="Unassembled WGS sequence"/>
</dbReference>
<gene>
    <name evidence="2" type="ORF">ACFSUS_09970</name>
</gene>
<evidence type="ECO:0000313" key="3">
    <source>
        <dbReference type="Proteomes" id="UP001597469"/>
    </source>
</evidence>
<reference evidence="3" key="1">
    <citation type="journal article" date="2019" name="Int. J. Syst. Evol. Microbiol.">
        <title>The Global Catalogue of Microorganisms (GCM) 10K type strain sequencing project: providing services to taxonomists for standard genome sequencing and annotation.</title>
        <authorList>
            <consortium name="The Broad Institute Genomics Platform"/>
            <consortium name="The Broad Institute Genome Sequencing Center for Infectious Disease"/>
            <person name="Wu L."/>
            <person name="Ma J."/>
        </authorList>
    </citation>
    <scope>NUCLEOTIDE SEQUENCE [LARGE SCALE GENOMIC DNA]</scope>
    <source>
        <strain evidence="3">KCTC 42805</strain>
    </source>
</reference>
<accession>A0ABW5M1M8</accession>
<dbReference type="EMBL" id="JBHULN010000005">
    <property type="protein sequence ID" value="MFD2570960.1"/>
    <property type="molecule type" value="Genomic_DNA"/>
</dbReference>
<organism evidence="2 3">
    <name type="scientific">Spirosoma soli</name>
    <dbReference type="NCBI Taxonomy" id="1770529"/>
    <lineage>
        <taxon>Bacteria</taxon>
        <taxon>Pseudomonadati</taxon>
        <taxon>Bacteroidota</taxon>
        <taxon>Cytophagia</taxon>
        <taxon>Cytophagales</taxon>
        <taxon>Cytophagaceae</taxon>
        <taxon>Spirosoma</taxon>
    </lineage>
</organism>
<dbReference type="SUPFAM" id="SSF109854">
    <property type="entry name" value="DinB/YfiT-like putative metalloenzymes"/>
    <property type="match status" value="1"/>
</dbReference>
<dbReference type="RefSeq" id="WP_381522092.1">
    <property type="nucleotide sequence ID" value="NZ_JBHULN010000005.1"/>
</dbReference>
<dbReference type="Pfam" id="PF12867">
    <property type="entry name" value="DinB_2"/>
    <property type="match status" value="1"/>
</dbReference>
<dbReference type="InterPro" id="IPR034660">
    <property type="entry name" value="DinB/YfiT-like"/>
</dbReference>
<keyword evidence="3" id="KW-1185">Reference proteome</keyword>
<comment type="caution">
    <text evidence="2">The sequence shown here is derived from an EMBL/GenBank/DDBJ whole genome shotgun (WGS) entry which is preliminary data.</text>
</comment>
<proteinExistence type="predicted"/>
<feature type="domain" description="DinB-like" evidence="1">
    <location>
        <begin position="39"/>
        <end position="175"/>
    </location>
</feature>
<dbReference type="Gene3D" id="1.20.120.450">
    <property type="entry name" value="dinb family like domain"/>
    <property type="match status" value="1"/>
</dbReference>
<evidence type="ECO:0000313" key="2">
    <source>
        <dbReference type="EMBL" id="MFD2570960.1"/>
    </source>
</evidence>
<dbReference type="InterPro" id="IPR024775">
    <property type="entry name" value="DinB-like"/>
</dbReference>
<name>A0ABW5M1M8_9BACT</name>
<evidence type="ECO:0000259" key="1">
    <source>
        <dbReference type="Pfam" id="PF12867"/>
    </source>
</evidence>
<sequence>MTTTQTTTNLEQLQYPIGRFAPKEDYSIEEVNRMIGLQETAPARYQKLLAGRSDEDLARTYREGSWTVQQLVHHIADIQLLNFLRLKKALTEDDYVITLVQMNDWAKTPDATTAPIDDSLLMFDGITRRFVYLWRTLDEQTQTKTYYHPSRQINLSLKQFLYMATWHVVHHQGHIELALGLQPSAFLGDGLSR</sequence>
<protein>
    <submittedName>
        <fullName evidence="2">DinB family protein</fullName>
    </submittedName>
</protein>